<keyword evidence="1" id="KW-0812">Transmembrane</keyword>
<proteinExistence type="predicted"/>
<name>A0A1F5H0C5_9BACT</name>
<feature type="transmembrane region" description="Helical" evidence="1">
    <location>
        <begin position="9"/>
        <end position="27"/>
    </location>
</feature>
<feature type="transmembrane region" description="Helical" evidence="1">
    <location>
        <begin position="100"/>
        <end position="121"/>
    </location>
</feature>
<gene>
    <name evidence="2" type="ORF">A3A49_02905</name>
</gene>
<dbReference type="EMBL" id="MFBO01000029">
    <property type="protein sequence ID" value="OGD97558.1"/>
    <property type="molecule type" value="Genomic_DNA"/>
</dbReference>
<feature type="transmembrane region" description="Helical" evidence="1">
    <location>
        <begin position="306"/>
        <end position="325"/>
    </location>
</feature>
<dbReference type="PANTHER" id="PTHR38454:SF1">
    <property type="entry name" value="INTEGRAL MEMBRANE PROTEIN"/>
    <property type="match status" value="1"/>
</dbReference>
<sequence length="719" mass="82919">MLKAKLKKIFPVIFVSTIVILFFYKLFLPDFSIFITPDYGRSDSWHFSIANKYYYSQELKRNRIPIWNPQIGTGFPTLAEGQTAIFFISNLILFRLLPFLYAYNMTLILSFITAGIGTYLFCRSLDLTKLASTFAGLIFPLGGFFVFHVQHHNLLQTATLLPLLFWAANEFLEKRKVLYLLALSLIISQQIFAGFPQLTFYGLFFLLTFFLTKTYLQKSLKPKLIIFLLLSITLGFTIAAIQLLPSYEFLRISNRDLKPQQIIQQFPYKFKNLAQLLDPFIWGSPENGTYPRWTPGTWGIFWESSAYVGLIPLALSLALIISTFLKKHKNKKHVINFSFILILSLLLSLGMSAPLHPIYSIPPFSLFRVPSRFLLFSSFAIVILAAIYLNKIAMRRPILTIIIIVASTLNLFFYLYSYNPTGKAKNWLSVPINANWLRENNAKRIYSVGQATPWTNYFIANGWTNQEYYYVARNSLDQNSNLIFGINQLSAFESIQTKRTAYFETQIKKDITFTEKTAKISKKIASILAASNVSHVISPFEIDSEWFQKKTDSESFDNTSFHIYENKLIPRRFFITDSYKNATSIPSILEIYNSEDFDPENQLIIEDTSYKNNINTKNWSVKTIRETSTEIELDVSLRGDGFLVSADTYYPGWKAYVNDKEVSLMPANINKRAIFLKNGDQKVKMIYKPSSYKHGQIISSISLMLLTVLFINFRKYKIN</sequence>
<keyword evidence="1" id="KW-1133">Transmembrane helix</keyword>
<evidence type="ECO:0000313" key="2">
    <source>
        <dbReference type="EMBL" id="OGD97558.1"/>
    </source>
</evidence>
<organism evidence="2 3">
    <name type="scientific">Candidatus Curtissbacteria bacterium RIFCSPLOWO2_01_FULL_38_11b</name>
    <dbReference type="NCBI Taxonomy" id="1797725"/>
    <lineage>
        <taxon>Bacteria</taxon>
        <taxon>Candidatus Curtissiibacteriota</taxon>
    </lineage>
</organism>
<feature type="transmembrane region" description="Helical" evidence="1">
    <location>
        <begin position="199"/>
        <end position="216"/>
    </location>
</feature>
<dbReference type="Pfam" id="PF09586">
    <property type="entry name" value="YfhO"/>
    <property type="match status" value="2"/>
</dbReference>
<evidence type="ECO:0000313" key="3">
    <source>
        <dbReference type="Proteomes" id="UP000176740"/>
    </source>
</evidence>
<feature type="transmembrane region" description="Helical" evidence="1">
    <location>
        <begin position="223"/>
        <end position="244"/>
    </location>
</feature>
<dbReference type="STRING" id="1797725.A3A49_02905"/>
<evidence type="ECO:0008006" key="4">
    <source>
        <dbReference type="Google" id="ProtNLM"/>
    </source>
</evidence>
<feature type="transmembrane region" description="Helical" evidence="1">
    <location>
        <begin position="334"/>
        <end position="353"/>
    </location>
</feature>
<feature type="transmembrane region" description="Helical" evidence="1">
    <location>
        <begin position="373"/>
        <end position="390"/>
    </location>
</feature>
<reference evidence="2 3" key="1">
    <citation type="journal article" date="2016" name="Nat. Commun.">
        <title>Thousands of microbial genomes shed light on interconnected biogeochemical processes in an aquifer system.</title>
        <authorList>
            <person name="Anantharaman K."/>
            <person name="Brown C.T."/>
            <person name="Hug L.A."/>
            <person name="Sharon I."/>
            <person name="Castelle C.J."/>
            <person name="Probst A.J."/>
            <person name="Thomas B.C."/>
            <person name="Singh A."/>
            <person name="Wilkins M.J."/>
            <person name="Karaoz U."/>
            <person name="Brodie E.L."/>
            <person name="Williams K.H."/>
            <person name="Hubbard S.S."/>
            <person name="Banfield J.F."/>
        </authorList>
    </citation>
    <scope>NUCLEOTIDE SEQUENCE [LARGE SCALE GENOMIC DNA]</scope>
</reference>
<dbReference type="AlphaFoldDB" id="A0A1F5H0C5"/>
<feature type="transmembrane region" description="Helical" evidence="1">
    <location>
        <begin position="130"/>
        <end position="148"/>
    </location>
</feature>
<keyword evidence="1" id="KW-0472">Membrane</keyword>
<feature type="transmembrane region" description="Helical" evidence="1">
    <location>
        <begin position="397"/>
        <end position="416"/>
    </location>
</feature>
<protein>
    <recommendedName>
        <fullName evidence="4">Membrane protein 6-pyruvoyl-tetrahydropterin synthase-related domain-containing protein</fullName>
    </recommendedName>
</protein>
<evidence type="ECO:0000256" key="1">
    <source>
        <dbReference type="SAM" id="Phobius"/>
    </source>
</evidence>
<dbReference type="Proteomes" id="UP000176740">
    <property type="component" value="Unassembled WGS sequence"/>
</dbReference>
<dbReference type="PANTHER" id="PTHR38454">
    <property type="entry name" value="INTEGRAL MEMBRANE PROTEIN-RELATED"/>
    <property type="match status" value="1"/>
</dbReference>
<feature type="transmembrane region" description="Helical" evidence="1">
    <location>
        <begin position="694"/>
        <end position="713"/>
    </location>
</feature>
<dbReference type="InterPro" id="IPR018580">
    <property type="entry name" value="Uncharacterised_YfhO"/>
</dbReference>
<accession>A0A1F5H0C5</accession>
<comment type="caution">
    <text evidence="2">The sequence shown here is derived from an EMBL/GenBank/DDBJ whole genome shotgun (WGS) entry which is preliminary data.</text>
</comment>